<keyword evidence="2" id="KW-1185">Reference proteome</keyword>
<gene>
    <name evidence="1" type="ORF">PAESOLCIP111_02992</name>
</gene>
<reference evidence="1" key="1">
    <citation type="submission" date="2021-06" db="EMBL/GenBank/DDBJ databases">
        <authorList>
            <person name="Criscuolo A."/>
        </authorList>
    </citation>
    <scope>NUCLEOTIDE SEQUENCE</scope>
    <source>
        <strain evidence="1">CIP111600</strain>
    </source>
</reference>
<evidence type="ECO:0000313" key="2">
    <source>
        <dbReference type="Proteomes" id="UP000693672"/>
    </source>
</evidence>
<name>A0A916K1Q5_9BACL</name>
<evidence type="ECO:0000313" key="1">
    <source>
        <dbReference type="EMBL" id="CAG7628170.1"/>
    </source>
</evidence>
<dbReference type="PANTHER" id="PTHR14097:SF7">
    <property type="entry name" value="OXIDOREDUCTASE HTATIP2"/>
    <property type="match status" value="1"/>
</dbReference>
<dbReference type="PANTHER" id="PTHR14097">
    <property type="entry name" value="OXIDOREDUCTASE HTATIP2"/>
    <property type="match status" value="1"/>
</dbReference>
<accession>A0A916K1Q5</accession>
<dbReference type="EMBL" id="CAJVAS010000011">
    <property type="protein sequence ID" value="CAG7628170.1"/>
    <property type="molecule type" value="Genomic_DNA"/>
</dbReference>
<dbReference type="Proteomes" id="UP000693672">
    <property type="component" value="Unassembled WGS sequence"/>
</dbReference>
<protein>
    <recommendedName>
        <fullName evidence="3">Oxidoreductase</fullName>
    </recommendedName>
</protein>
<sequence length="223" mass="24878">MRNRVAIVAGATGLIGREVVNELLARQNYGKVIALVRMPREEWDGACIQLQTDYSFESLEVQLEPYLPGAHLFCCLGTTIKTAGTRERFKAVDYEYPMRLGRVAESYQASQFAIVTAIGADARSGVFYSRVKGEVEQDLMRLRLPALHLFRPSLLLGSRAEFRLGERAAMGLLLMISPLLAGPLRPYKPIAAERVARAMVRAALSERQGSHVYTYDQMIALNE</sequence>
<comment type="caution">
    <text evidence="1">The sequence shown here is derived from an EMBL/GenBank/DDBJ whole genome shotgun (WGS) entry which is preliminary data.</text>
</comment>
<dbReference type="RefSeq" id="WP_218092750.1">
    <property type="nucleotide sequence ID" value="NZ_CAJVAS010000011.1"/>
</dbReference>
<evidence type="ECO:0008006" key="3">
    <source>
        <dbReference type="Google" id="ProtNLM"/>
    </source>
</evidence>
<organism evidence="1 2">
    <name type="scientific">Paenibacillus solanacearum</name>
    <dbReference type="NCBI Taxonomy" id="2048548"/>
    <lineage>
        <taxon>Bacteria</taxon>
        <taxon>Bacillati</taxon>
        <taxon>Bacillota</taxon>
        <taxon>Bacilli</taxon>
        <taxon>Bacillales</taxon>
        <taxon>Paenibacillaceae</taxon>
        <taxon>Paenibacillus</taxon>
    </lineage>
</organism>
<proteinExistence type="predicted"/>
<dbReference type="AlphaFoldDB" id="A0A916K1Q5"/>